<comment type="caution">
    <text evidence="1">The sequence shown here is derived from an EMBL/GenBank/DDBJ whole genome shotgun (WGS) entry which is preliminary data.</text>
</comment>
<sequence>MMRGAETDEFLIWSLPDKLRDLKSKSPFRLHAMDRYALKVARLDDFVTRVLIWMRSSYGSLPCEISERRFVLELSVHARDTLGLKTERTISDYVAASWLLRAPAERRLDMRPLRHEIPQATLARIHDIAYDFFKASS</sequence>
<reference evidence="1 2" key="1">
    <citation type="submission" date="2018-07" db="EMBL/GenBank/DDBJ databases">
        <title>Genomic Encyclopedia of Type Strains, Phase III (KMG-III): the genomes of soil and plant-associated and newly described type strains.</title>
        <authorList>
            <person name="Whitman W."/>
        </authorList>
    </citation>
    <scope>NUCLEOTIDE SEQUENCE [LARGE SCALE GENOMIC DNA]</scope>
    <source>
        <strain evidence="1 2">CECT 8525</strain>
    </source>
</reference>
<gene>
    <name evidence="1" type="ORF">DFP89_1223</name>
</gene>
<dbReference type="EMBL" id="QPJL01000022">
    <property type="protein sequence ID" value="RCW79885.1"/>
    <property type="molecule type" value="Genomic_DNA"/>
</dbReference>
<evidence type="ECO:0000313" key="2">
    <source>
        <dbReference type="Proteomes" id="UP000253345"/>
    </source>
</evidence>
<dbReference type="Proteomes" id="UP000253345">
    <property type="component" value="Unassembled WGS sequence"/>
</dbReference>
<evidence type="ECO:0000313" key="1">
    <source>
        <dbReference type="EMBL" id="RCW79885.1"/>
    </source>
</evidence>
<protein>
    <submittedName>
        <fullName evidence="1">Uncharacterized protein</fullName>
    </submittedName>
</protein>
<proteinExistence type="predicted"/>
<organism evidence="1 2">
    <name type="scientific">Paracoccus lutimaris</name>
    <dbReference type="NCBI Taxonomy" id="1490030"/>
    <lineage>
        <taxon>Bacteria</taxon>
        <taxon>Pseudomonadati</taxon>
        <taxon>Pseudomonadota</taxon>
        <taxon>Alphaproteobacteria</taxon>
        <taxon>Rhodobacterales</taxon>
        <taxon>Paracoccaceae</taxon>
        <taxon>Paracoccus</taxon>
    </lineage>
</organism>
<dbReference type="AlphaFoldDB" id="A0A368YI86"/>
<accession>A0A368YI86</accession>
<name>A0A368YI86_9RHOB</name>
<keyword evidence="2" id="KW-1185">Reference proteome</keyword>